<accession>A0ABV4NRP0</accession>
<evidence type="ECO:0008006" key="3">
    <source>
        <dbReference type="Google" id="ProtNLM"/>
    </source>
</evidence>
<keyword evidence="2" id="KW-1185">Reference proteome</keyword>
<dbReference type="Gene3D" id="1.20.1260.10">
    <property type="match status" value="1"/>
</dbReference>
<gene>
    <name evidence="1" type="ORF">ACCI51_13795</name>
</gene>
<reference evidence="1 2" key="1">
    <citation type="submission" date="2024-08" db="EMBL/GenBank/DDBJ databases">
        <authorList>
            <person name="Ishaq N."/>
        </authorList>
    </citation>
    <scope>NUCLEOTIDE SEQUENCE [LARGE SCALE GENOMIC DNA]</scope>
    <source>
        <strain evidence="1 2">JCM 30400</strain>
    </source>
</reference>
<dbReference type="InterPro" id="IPR012347">
    <property type="entry name" value="Ferritin-like"/>
</dbReference>
<dbReference type="RefSeq" id="WP_299582927.1">
    <property type="nucleotide sequence ID" value="NZ_JBGMEL010000013.1"/>
</dbReference>
<comment type="caution">
    <text evidence="1">The sequence shown here is derived from an EMBL/GenBank/DDBJ whole genome shotgun (WGS) entry which is preliminary data.</text>
</comment>
<evidence type="ECO:0000313" key="2">
    <source>
        <dbReference type="Proteomes" id="UP001569414"/>
    </source>
</evidence>
<proteinExistence type="predicted"/>
<organism evidence="1 2">
    <name type="scientific">Microbulbifer echini</name>
    <dbReference type="NCBI Taxonomy" id="1529067"/>
    <lineage>
        <taxon>Bacteria</taxon>
        <taxon>Pseudomonadati</taxon>
        <taxon>Pseudomonadota</taxon>
        <taxon>Gammaproteobacteria</taxon>
        <taxon>Cellvibrionales</taxon>
        <taxon>Microbulbiferaceae</taxon>
        <taxon>Microbulbifer</taxon>
    </lineage>
</organism>
<protein>
    <recommendedName>
        <fullName evidence="3">DUF2383 domain-containing protein</fullName>
    </recommendedName>
</protein>
<dbReference type="EMBL" id="JBGMEL010000013">
    <property type="protein sequence ID" value="MFA0791626.1"/>
    <property type="molecule type" value="Genomic_DNA"/>
</dbReference>
<dbReference type="Proteomes" id="UP001569414">
    <property type="component" value="Unassembled WGS sequence"/>
</dbReference>
<sequence>MTLIRTESQAALNDLFVAFARSEDDYRAAAEQLEEKAAADFLCAIASQRHALARRVEQAIRAEGGLPSEPDPDLKAGEQFLQKLGPLLAEDKTREVYQQRLDADRALLDYMGYEVLGALEKAHSGLKEECRSHLEKSLSWLEKRLQ</sequence>
<name>A0ABV4NRP0_9GAMM</name>
<evidence type="ECO:0000313" key="1">
    <source>
        <dbReference type="EMBL" id="MFA0791626.1"/>
    </source>
</evidence>